<sequence>MAVAGAGVALAVASLTGCTSGPPATPATVTVTVTAAPGGPTTVTDEQLESLTAPAMCERDAGQLVDGRLPIDESEGATMLATDDENNYLWDQSTDPKGNPSFAVAFACHLGGVNWPHVLGFYGPRGDLLTSFDFGSFDHNEHSVVTSIRYAGGVFHIDWLTYDGAEFGPCNQTKPDEMSADFYLSDGKVVWADYEAPCSPGD</sequence>
<evidence type="ECO:0000313" key="1">
    <source>
        <dbReference type="EMBL" id="MBB2966484.1"/>
    </source>
</evidence>
<reference evidence="1 2" key="1">
    <citation type="submission" date="2020-08" db="EMBL/GenBank/DDBJ databases">
        <title>Sequencing the genomes of 1000 actinobacteria strains.</title>
        <authorList>
            <person name="Klenk H.-P."/>
        </authorList>
    </citation>
    <scope>NUCLEOTIDE SEQUENCE [LARGE SCALE GENOMIC DNA]</scope>
    <source>
        <strain evidence="1 2">DSM 20146</strain>
    </source>
</reference>
<dbReference type="EMBL" id="JACHVP010000001">
    <property type="protein sequence ID" value="MBB2966484.1"/>
    <property type="molecule type" value="Genomic_DNA"/>
</dbReference>
<accession>A0A7W4UUD8</accession>
<name>A0A7W4UUD8_LEIAQ</name>
<keyword evidence="2" id="KW-1185">Reference proteome</keyword>
<dbReference type="RefSeq" id="WP_051337093.1">
    <property type="nucleotide sequence ID" value="NZ_JACHVP010000001.1"/>
</dbReference>
<protein>
    <submittedName>
        <fullName evidence="1">Uncharacterized protein</fullName>
    </submittedName>
</protein>
<proteinExistence type="predicted"/>
<comment type="caution">
    <text evidence="1">The sequence shown here is derived from an EMBL/GenBank/DDBJ whole genome shotgun (WGS) entry which is preliminary data.</text>
</comment>
<gene>
    <name evidence="1" type="ORF">FHX33_001216</name>
</gene>
<dbReference type="Proteomes" id="UP000538196">
    <property type="component" value="Unassembled WGS sequence"/>
</dbReference>
<dbReference type="AlphaFoldDB" id="A0A7W4UUD8"/>
<organism evidence="1 2">
    <name type="scientific">Leifsonia aquatica</name>
    <name type="common">Corynebacterium aquaticum</name>
    <dbReference type="NCBI Taxonomy" id="144185"/>
    <lineage>
        <taxon>Bacteria</taxon>
        <taxon>Bacillati</taxon>
        <taxon>Actinomycetota</taxon>
        <taxon>Actinomycetes</taxon>
        <taxon>Micrococcales</taxon>
        <taxon>Microbacteriaceae</taxon>
        <taxon>Leifsonia</taxon>
    </lineage>
</organism>
<evidence type="ECO:0000313" key="2">
    <source>
        <dbReference type="Proteomes" id="UP000538196"/>
    </source>
</evidence>